<dbReference type="PANTHER" id="PTHR11709">
    <property type="entry name" value="MULTI-COPPER OXIDASE"/>
    <property type="match status" value="1"/>
</dbReference>
<dbReference type="InterPro" id="IPR008972">
    <property type="entry name" value="Cupredoxin"/>
</dbReference>
<feature type="domain" description="EfeO-type cupredoxin-like" evidence="14">
    <location>
        <begin position="49"/>
        <end position="112"/>
    </location>
</feature>
<evidence type="ECO:0000256" key="1">
    <source>
        <dbReference type="ARBA" id="ARBA00001960"/>
    </source>
</evidence>
<dbReference type="Pfam" id="PF13473">
    <property type="entry name" value="Cupredoxin_1"/>
    <property type="match status" value="1"/>
</dbReference>
<dbReference type="InterPro" id="IPR001287">
    <property type="entry name" value="NO2-reductase_Cu"/>
</dbReference>
<proteinExistence type="inferred from homology"/>
<dbReference type="Proteomes" id="UP000637628">
    <property type="component" value="Unassembled WGS sequence"/>
</dbReference>
<evidence type="ECO:0000259" key="14">
    <source>
        <dbReference type="Pfam" id="PF13473"/>
    </source>
</evidence>
<comment type="cofactor">
    <cofactor evidence="2">
        <name>Cu(2+)</name>
        <dbReference type="ChEBI" id="CHEBI:29036"/>
    </cofactor>
</comment>
<name>A0ABQ3Z916_9ACTN</name>
<keyword evidence="12" id="KW-0472">Membrane</keyword>
<evidence type="ECO:0000313" key="16">
    <source>
        <dbReference type="Proteomes" id="UP000637628"/>
    </source>
</evidence>
<dbReference type="CDD" id="cd11020">
    <property type="entry name" value="CuRO_1_CuNIR"/>
    <property type="match status" value="1"/>
</dbReference>
<dbReference type="EMBL" id="BOML01000060">
    <property type="protein sequence ID" value="GIE06328.1"/>
    <property type="molecule type" value="Genomic_DNA"/>
</dbReference>
<evidence type="ECO:0000256" key="12">
    <source>
        <dbReference type="SAM" id="Phobius"/>
    </source>
</evidence>
<comment type="similarity">
    <text evidence="3">Belongs to the multicopper oxidase family.</text>
</comment>
<evidence type="ECO:0000256" key="9">
    <source>
        <dbReference type="ARBA" id="ARBA00023002"/>
    </source>
</evidence>
<keyword evidence="12" id="KW-1133">Transmembrane helix</keyword>
<evidence type="ECO:0000256" key="8">
    <source>
        <dbReference type="ARBA" id="ARBA00022737"/>
    </source>
</evidence>
<evidence type="ECO:0000256" key="6">
    <source>
        <dbReference type="ARBA" id="ARBA00017290"/>
    </source>
</evidence>
<dbReference type="InterPro" id="IPR028096">
    <property type="entry name" value="EfeO_Cupredoxin"/>
</dbReference>
<comment type="subunit">
    <text evidence="4">Homotrimer.</text>
</comment>
<dbReference type="PRINTS" id="PR00695">
    <property type="entry name" value="CUNO2RDTASE"/>
</dbReference>
<protein>
    <recommendedName>
        <fullName evidence="6">Copper-containing nitrite reductase</fullName>
        <ecNumber evidence="5">1.7.2.1</ecNumber>
    </recommendedName>
</protein>
<comment type="catalytic activity">
    <reaction evidence="11">
        <text>nitric oxide + Fe(III)-[cytochrome c] + H2O = Fe(II)-[cytochrome c] + nitrite + 2 H(+)</text>
        <dbReference type="Rhea" id="RHEA:15233"/>
        <dbReference type="Rhea" id="RHEA-COMP:10350"/>
        <dbReference type="Rhea" id="RHEA-COMP:14399"/>
        <dbReference type="ChEBI" id="CHEBI:15377"/>
        <dbReference type="ChEBI" id="CHEBI:15378"/>
        <dbReference type="ChEBI" id="CHEBI:16301"/>
        <dbReference type="ChEBI" id="CHEBI:16480"/>
        <dbReference type="ChEBI" id="CHEBI:29033"/>
        <dbReference type="ChEBI" id="CHEBI:29034"/>
        <dbReference type="EC" id="1.7.2.1"/>
    </reaction>
</comment>
<comment type="cofactor">
    <cofactor evidence="1">
        <name>Cu(+)</name>
        <dbReference type="ChEBI" id="CHEBI:49552"/>
    </cofactor>
</comment>
<evidence type="ECO:0000259" key="13">
    <source>
        <dbReference type="Pfam" id="PF07732"/>
    </source>
</evidence>
<accession>A0ABQ3Z916</accession>
<dbReference type="SUPFAM" id="SSF49503">
    <property type="entry name" value="Cupredoxins"/>
    <property type="match status" value="3"/>
</dbReference>
<keyword evidence="8" id="KW-0677">Repeat</keyword>
<dbReference type="PANTHER" id="PTHR11709:SF394">
    <property type="entry name" value="FI03373P-RELATED"/>
    <property type="match status" value="1"/>
</dbReference>
<feature type="transmembrane region" description="Helical" evidence="12">
    <location>
        <begin position="12"/>
        <end position="29"/>
    </location>
</feature>
<evidence type="ECO:0000256" key="4">
    <source>
        <dbReference type="ARBA" id="ARBA00011233"/>
    </source>
</evidence>
<dbReference type="Gene3D" id="2.60.40.420">
    <property type="entry name" value="Cupredoxins - blue copper proteins"/>
    <property type="match status" value="3"/>
</dbReference>
<dbReference type="Pfam" id="PF07732">
    <property type="entry name" value="Cu-oxidase_3"/>
    <property type="match status" value="1"/>
</dbReference>
<evidence type="ECO:0000256" key="11">
    <source>
        <dbReference type="ARBA" id="ARBA00049340"/>
    </source>
</evidence>
<keyword evidence="7" id="KW-0479">Metal-binding</keyword>
<organism evidence="15 16">
    <name type="scientific">Paractinoplanes durhamensis</name>
    <dbReference type="NCBI Taxonomy" id="113563"/>
    <lineage>
        <taxon>Bacteria</taxon>
        <taxon>Bacillati</taxon>
        <taxon>Actinomycetota</taxon>
        <taxon>Actinomycetes</taxon>
        <taxon>Micromonosporales</taxon>
        <taxon>Micromonosporaceae</taxon>
        <taxon>Paractinoplanes</taxon>
    </lineage>
</organism>
<keyword evidence="12" id="KW-0812">Transmembrane</keyword>
<gene>
    <name evidence="15" type="ORF">Adu01nite_76780</name>
</gene>
<dbReference type="InterPro" id="IPR045087">
    <property type="entry name" value="Cu-oxidase_fam"/>
</dbReference>
<comment type="caution">
    <text evidence="15">The sequence shown here is derived from an EMBL/GenBank/DDBJ whole genome shotgun (WGS) entry which is preliminary data.</text>
</comment>
<reference evidence="15 16" key="1">
    <citation type="submission" date="2021-01" db="EMBL/GenBank/DDBJ databases">
        <title>Whole genome shotgun sequence of Actinoplanes durhamensis NBRC 14914.</title>
        <authorList>
            <person name="Komaki H."/>
            <person name="Tamura T."/>
        </authorList>
    </citation>
    <scope>NUCLEOTIDE SEQUENCE [LARGE SCALE GENOMIC DNA]</scope>
    <source>
        <strain evidence="15 16">NBRC 14914</strain>
    </source>
</reference>
<feature type="domain" description="Plastocyanin-like" evidence="13">
    <location>
        <begin position="190"/>
        <end position="298"/>
    </location>
</feature>
<sequence>MPDIAAPTRRSLGGVATGVALVLVAVLIGDAAQRLTGDDAPAAAAAAVTPTGHTTTVAVTAENMRFHPATITVPAGDRLVIEFTNADQRRHDLVLATGARTGTVGAGRTASLDAGVIGAAVEGWCSLPGHRQAGMTLSITTAAAGHAGHTMAGATTIDPMADPGAAFQARDATAPATPTGTVHRLALHVREVAREIAPGVRQTMWTYNGTVPGPVLRGKVGDTFEITLSNDGTVDHGVDFHAGSLAPDGPMRPIDPGQTLTYRFTAAKAGIWMYHCSTMPMLLHIANGMYGAVVIDPPGLPPVDHEYVLVQSELYLGSELTAMRADQPDAVVFNGYPNQYAHRPLAVRTGDRVRVWVLDAGPNRGSAFHIVGTQFDTVYAEGHYLLKPSDSGGSQVMALAPASGGFVEAVFPEAGHYSFVTHAMADAERGARGTFEVTGG</sequence>
<evidence type="ECO:0000256" key="2">
    <source>
        <dbReference type="ARBA" id="ARBA00001973"/>
    </source>
</evidence>
<keyword evidence="10" id="KW-0186">Copper</keyword>
<evidence type="ECO:0000256" key="5">
    <source>
        <dbReference type="ARBA" id="ARBA00011882"/>
    </source>
</evidence>
<dbReference type="InterPro" id="IPR011707">
    <property type="entry name" value="Cu-oxidase-like_N"/>
</dbReference>
<evidence type="ECO:0000313" key="15">
    <source>
        <dbReference type="EMBL" id="GIE06328.1"/>
    </source>
</evidence>
<evidence type="ECO:0000256" key="7">
    <source>
        <dbReference type="ARBA" id="ARBA00022723"/>
    </source>
</evidence>
<dbReference type="CDD" id="cd04208">
    <property type="entry name" value="CuRO_2_CuNIR"/>
    <property type="match status" value="1"/>
</dbReference>
<dbReference type="RefSeq" id="WP_203734183.1">
    <property type="nucleotide sequence ID" value="NZ_BAAATX010000043.1"/>
</dbReference>
<evidence type="ECO:0000256" key="10">
    <source>
        <dbReference type="ARBA" id="ARBA00023008"/>
    </source>
</evidence>
<evidence type="ECO:0000256" key="3">
    <source>
        <dbReference type="ARBA" id="ARBA00010609"/>
    </source>
</evidence>
<keyword evidence="9" id="KW-0560">Oxidoreductase</keyword>
<dbReference type="EC" id="1.7.2.1" evidence="5"/>
<keyword evidence="16" id="KW-1185">Reference proteome</keyword>